<dbReference type="Proteomes" id="UP001241605">
    <property type="component" value="Chromosome"/>
</dbReference>
<sequence>MGQSWKESEYEITDAAYQDAVDRKQKGKLISRSEIVDQCRRGLPDRDSASIGPHLGNLTSARHELGLPVLEEVAPFANRPEKLVRFLKKKHRVQ</sequence>
<evidence type="ECO:0000313" key="1">
    <source>
        <dbReference type="EMBL" id="WGW03573.1"/>
    </source>
</evidence>
<organism evidence="1 2">
    <name type="scientific">Tropicibacter oceani</name>
    <dbReference type="NCBI Taxonomy" id="3058420"/>
    <lineage>
        <taxon>Bacteria</taxon>
        <taxon>Pseudomonadati</taxon>
        <taxon>Pseudomonadota</taxon>
        <taxon>Alphaproteobacteria</taxon>
        <taxon>Rhodobacterales</taxon>
        <taxon>Roseobacteraceae</taxon>
        <taxon>Tropicibacter</taxon>
    </lineage>
</organism>
<dbReference type="RefSeq" id="WP_282300204.1">
    <property type="nucleotide sequence ID" value="NZ_CP124616.1"/>
</dbReference>
<gene>
    <name evidence="1" type="ORF">QF118_16855</name>
</gene>
<keyword evidence="2" id="KW-1185">Reference proteome</keyword>
<accession>A0ABY8QHY4</accession>
<proteinExistence type="predicted"/>
<protein>
    <submittedName>
        <fullName evidence="1">Uncharacterized protein</fullName>
    </submittedName>
</protein>
<reference evidence="1 2" key="1">
    <citation type="submission" date="2023-05" db="EMBL/GenBank/DDBJ databases">
        <title>YMD87, complete Genome.</title>
        <authorList>
            <person name="Zhang J."/>
            <person name="Xu X."/>
        </authorList>
    </citation>
    <scope>NUCLEOTIDE SEQUENCE [LARGE SCALE GENOMIC DNA]</scope>
    <source>
        <strain evidence="1 2">YMD87</strain>
    </source>
</reference>
<evidence type="ECO:0000313" key="2">
    <source>
        <dbReference type="Proteomes" id="UP001241605"/>
    </source>
</evidence>
<dbReference type="EMBL" id="CP124616">
    <property type="protein sequence ID" value="WGW03573.1"/>
    <property type="molecule type" value="Genomic_DNA"/>
</dbReference>
<name>A0ABY8QHY4_9RHOB</name>